<dbReference type="SUPFAM" id="SSF52540">
    <property type="entry name" value="P-loop containing nucleoside triphosphate hydrolases"/>
    <property type="match status" value="1"/>
</dbReference>
<dbReference type="PANTHER" id="PTHR44688">
    <property type="entry name" value="DNA-BINDING TRANSCRIPTIONAL ACTIVATOR DEVR_DOSR"/>
    <property type="match status" value="1"/>
</dbReference>
<dbReference type="Gene3D" id="3.40.50.300">
    <property type="entry name" value="P-loop containing nucleotide triphosphate hydrolases"/>
    <property type="match status" value="1"/>
</dbReference>
<proteinExistence type="predicted"/>
<protein>
    <submittedName>
        <fullName evidence="5">LuxR family maltose regulon positive regulatory protein</fullName>
    </submittedName>
</protein>
<keyword evidence="3" id="KW-0804">Transcription</keyword>
<organism evidence="5 6">
    <name type="scientific">Cohnella lupini</name>
    <dbReference type="NCBI Taxonomy" id="1294267"/>
    <lineage>
        <taxon>Bacteria</taxon>
        <taxon>Bacillati</taxon>
        <taxon>Bacillota</taxon>
        <taxon>Bacilli</taxon>
        <taxon>Bacillales</taxon>
        <taxon>Paenibacillaceae</taxon>
        <taxon>Cohnella</taxon>
    </lineage>
</organism>
<dbReference type="Gene3D" id="1.10.10.10">
    <property type="entry name" value="Winged helix-like DNA-binding domain superfamily/Winged helix DNA-binding domain"/>
    <property type="match status" value="1"/>
</dbReference>
<dbReference type="Pfam" id="PF17874">
    <property type="entry name" value="TPR_MalT"/>
    <property type="match status" value="1"/>
</dbReference>
<keyword evidence="2" id="KW-0238">DNA-binding</keyword>
<evidence type="ECO:0000313" key="5">
    <source>
        <dbReference type="EMBL" id="RED56841.1"/>
    </source>
</evidence>
<sequence length="870" mass="98393">MKPILEPTLLHTKTSLPVARNDWVVRDRLIQHIERSAQGKVTLLSAPAGFGKTTLLSQWIRQTERTAAWVSLDDMDNDPVRFWRYVAEALFSSYSGKNGKAFDQLVRTLPGLSSSTFLDALINRLEEASHPVTLILEDYHLIAESRIHEGLTYFIEHLPRHIHIIVSSRSDLPFPTAKWKVREELAVIDALQLKFTLEETGAFCRGIPNIPFVLPHIEKLYDQTEGWITGLQLASISLRESTDFERFIGEFKGYHRNVAEYLFQEVVAKLPEDVRKFLLSTSALGRFDAKACNAVTRGSNGAVMLDKLKTWNLFLVPLDGYDTWFRYHHLFSEFLRNRVRKNDHAMWVSANLAASKSLAARGLMDEAIDHAIAAEEFSLTESLLTRHATHVLKRGEFPTLIRWFDSFPPEAELSPEMSLLYAFLLVVTGQPARADKLLAGLEKHFLEMEPGEARQQLQSGLLFVKSNLLFTGGDFEQWFSFIGGILDDILPHNPVFYNFNYNMTDPLVRRTAFGLKGVLNGNTETIGRLFADVLEKHGWGDSLINLYVVQSLAEGFYEWNRLEECQDLLHKVERAARLKLVPGLYVPNRITQAKLHRLRKQLDLAHEALDEALQFVSMLDVAHWTDHLVAEKVMLYLSAGQLSAAKKEAAKLRMSVKDRPTYHREFEYIAFSRLLGAQRKETEALRLLEALKPQAVREGSLMSIAEIAIGQAIMLDRLGQRTNSMRMLQEALTVGEANGYTRSFVDVGEPMEKLLHRLISHEYADEDGQSSASSTVSESYIRMLLSLFPQRQEREASSSLPVLVEPLTPAEINLLYLISQGFSNKLIAGKLSLSEGSVKVYTSRIYGKLGVSSRTQAVVAAQRLQLLPES</sequence>
<dbReference type="SUPFAM" id="SSF48452">
    <property type="entry name" value="TPR-like"/>
    <property type="match status" value="1"/>
</dbReference>
<keyword evidence="6" id="KW-1185">Reference proteome</keyword>
<gene>
    <name evidence="5" type="ORF">DFP95_112132</name>
</gene>
<dbReference type="GO" id="GO:0006355">
    <property type="term" value="P:regulation of DNA-templated transcription"/>
    <property type="evidence" value="ECO:0007669"/>
    <property type="project" value="InterPro"/>
</dbReference>
<dbReference type="InterPro" id="IPR000792">
    <property type="entry name" value="Tscrpt_reg_LuxR_C"/>
</dbReference>
<dbReference type="InterPro" id="IPR011990">
    <property type="entry name" value="TPR-like_helical_dom_sf"/>
</dbReference>
<evidence type="ECO:0000259" key="4">
    <source>
        <dbReference type="PROSITE" id="PS50043"/>
    </source>
</evidence>
<comment type="caution">
    <text evidence="5">The sequence shown here is derived from an EMBL/GenBank/DDBJ whole genome shotgun (WGS) entry which is preliminary data.</text>
</comment>
<dbReference type="CDD" id="cd06170">
    <property type="entry name" value="LuxR_C_like"/>
    <property type="match status" value="1"/>
</dbReference>
<dbReference type="SMART" id="SM00421">
    <property type="entry name" value="HTH_LUXR"/>
    <property type="match status" value="1"/>
</dbReference>
<feature type="domain" description="HTH luxR-type" evidence="4">
    <location>
        <begin position="800"/>
        <end position="865"/>
    </location>
</feature>
<dbReference type="Pfam" id="PF25873">
    <property type="entry name" value="WHD_MalT"/>
    <property type="match status" value="1"/>
</dbReference>
<dbReference type="RefSeq" id="WP_181907520.1">
    <property type="nucleotide sequence ID" value="NZ_QRDY01000012.1"/>
</dbReference>
<evidence type="ECO:0000256" key="3">
    <source>
        <dbReference type="ARBA" id="ARBA00023163"/>
    </source>
</evidence>
<dbReference type="InterPro" id="IPR059106">
    <property type="entry name" value="WHD_MalT"/>
</dbReference>
<evidence type="ECO:0000313" key="6">
    <source>
        <dbReference type="Proteomes" id="UP000256869"/>
    </source>
</evidence>
<dbReference type="InterPro" id="IPR041617">
    <property type="entry name" value="TPR_MalT"/>
</dbReference>
<dbReference type="Gene3D" id="1.25.40.10">
    <property type="entry name" value="Tetratricopeptide repeat domain"/>
    <property type="match status" value="1"/>
</dbReference>
<dbReference type="Pfam" id="PF00196">
    <property type="entry name" value="GerE"/>
    <property type="match status" value="1"/>
</dbReference>
<name>A0A3D9I588_9BACL</name>
<dbReference type="InterPro" id="IPR036388">
    <property type="entry name" value="WH-like_DNA-bd_sf"/>
</dbReference>
<evidence type="ECO:0000256" key="1">
    <source>
        <dbReference type="ARBA" id="ARBA00023015"/>
    </source>
</evidence>
<dbReference type="PROSITE" id="PS50043">
    <property type="entry name" value="HTH_LUXR_2"/>
    <property type="match status" value="1"/>
</dbReference>
<dbReference type="InterPro" id="IPR027417">
    <property type="entry name" value="P-loop_NTPase"/>
</dbReference>
<dbReference type="InterPro" id="IPR016032">
    <property type="entry name" value="Sig_transdc_resp-reg_C-effctor"/>
</dbReference>
<keyword evidence="1" id="KW-0805">Transcription regulation</keyword>
<accession>A0A3D9I588</accession>
<dbReference type="GO" id="GO:0003677">
    <property type="term" value="F:DNA binding"/>
    <property type="evidence" value="ECO:0007669"/>
    <property type="project" value="UniProtKB-KW"/>
</dbReference>
<dbReference type="Proteomes" id="UP000256869">
    <property type="component" value="Unassembled WGS sequence"/>
</dbReference>
<reference evidence="5 6" key="1">
    <citation type="submission" date="2018-07" db="EMBL/GenBank/DDBJ databases">
        <title>Genomic Encyclopedia of Type Strains, Phase III (KMG-III): the genomes of soil and plant-associated and newly described type strains.</title>
        <authorList>
            <person name="Whitman W."/>
        </authorList>
    </citation>
    <scope>NUCLEOTIDE SEQUENCE [LARGE SCALE GENOMIC DNA]</scope>
    <source>
        <strain evidence="5 6">CECT 8236</strain>
    </source>
</reference>
<dbReference type="PRINTS" id="PR00038">
    <property type="entry name" value="HTHLUXR"/>
</dbReference>
<dbReference type="PANTHER" id="PTHR44688:SF16">
    <property type="entry name" value="DNA-BINDING TRANSCRIPTIONAL ACTIVATOR DEVR_DOSR"/>
    <property type="match status" value="1"/>
</dbReference>
<dbReference type="AlphaFoldDB" id="A0A3D9I588"/>
<dbReference type="PROSITE" id="PS00622">
    <property type="entry name" value="HTH_LUXR_1"/>
    <property type="match status" value="1"/>
</dbReference>
<evidence type="ECO:0000256" key="2">
    <source>
        <dbReference type="ARBA" id="ARBA00023125"/>
    </source>
</evidence>
<dbReference type="SUPFAM" id="SSF46894">
    <property type="entry name" value="C-terminal effector domain of the bipartite response regulators"/>
    <property type="match status" value="1"/>
</dbReference>
<dbReference type="EMBL" id="QRDY01000012">
    <property type="protein sequence ID" value="RED56841.1"/>
    <property type="molecule type" value="Genomic_DNA"/>
</dbReference>